<dbReference type="Proteomes" id="UP001152523">
    <property type="component" value="Unassembled WGS sequence"/>
</dbReference>
<evidence type="ECO:0000259" key="1">
    <source>
        <dbReference type="Pfam" id="PF13976"/>
    </source>
</evidence>
<feature type="non-terminal residue" evidence="2">
    <location>
        <position position="108"/>
    </location>
</feature>
<keyword evidence="3" id="KW-1185">Reference proteome</keyword>
<dbReference type="InterPro" id="IPR025724">
    <property type="entry name" value="GAG-pre-integrase_dom"/>
</dbReference>
<dbReference type="Pfam" id="PF13976">
    <property type="entry name" value="gag_pre-integrs"/>
    <property type="match status" value="1"/>
</dbReference>
<name>A0AAV0E1H4_9ASTE</name>
<dbReference type="InterPro" id="IPR039537">
    <property type="entry name" value="Retrotran_Ty1/copia-like"/>
</dbReference>
<evidence type="ECO:0000313" key="2">
    <source>
        <dbReference type="EMBL" id="CAH9112462.1"/>
    </source>
</evidence>
<organism evidence="2 3">
    <name type="scientific">Cuscuta epithymum</name>
    <dbReference type="NCBI Taxonomy" id="186058"/>
    <lineage>
        <taxon>Eukaryota</taxon>
        <taxon>Viridiplantae</taxon>
        <taxon>Streptophyta</taxon>
        <taxon>Embryophyta</taxon>
        <taxon>Tracheophyta</taxon>
        <taxon>Spermatophyta</taxon>
        <taxon>Magnoliopsida</taxon>
        <taxon>eudicotyledons</taxon>
        <taxon>Gunneridae</taxon>
        <taxon>Pentapetalae</taxon>
        <taxon>asterids</taxon>
        <taxon>lamiids</taxon>
        <taxon>Solanales</taxon>
        <taxon>Convolvulaceae</taxon>
        <taxon>Cuscuteae</taxon>
        <taxon>Cuscuta</taxon>
        <taxon>Cuscuta subgen. Cuscuta</taxon>
    </lineage>
</organism>
<sequence length="108" mass="12038">MGERRNGLYYLQHQSQTSSVNAVTLTADLWHRHMGHPAGQIVKSLFRTTDNVIFPCDICFRAKQTRNSFSLSANKSSGIFELIHCDLWGPYSTPSSCGAKSFLTIVDA</sequence>
<proteinExistence type="predicted"/>
<dbReference type="AlphaFoldDB" id="A0AAV0E1H4"/>
<reference evidence="2" key="1">
    <citation type="submission" date="2022-07" db="EMBL/GenBank/DDBJ databases">
        <authorList>
            <person name="Macas J."/>
            <person name="Novak P."/>
            <person name="Neumann P."/>
        </authorList>
    </citation>
    <scope>NUCLEOTIDE SEQUENCE</scope>
</reference>
<dbReference type="PANTHER" id="PTHR42648:SF31">
    <property type="entry name" value="RNA-DIRECTED DNA POLYMERASE"/>
    <property type="match status" value="1"/>
</dbReference>
<accession>A0AAV0E1H4</accession>
<dbReference type="EMBL" id="CAMAPF010000198">
    <property type="protein sequence ID" value="CAH9112462.1"/>
    <property type="molecule type" value="Genomic_DNA"/>
</dbReference>
<dbReference type="PANTHER" id="PTHR42648">
    <property type="entry name" value="TRANSPOSASE, PUTATIVE-RELATED"/>
    <property type="match status" value="1"/>
</dbReference>
<evidence type="ECO:0000313" key="3">
    <source>
        <dbReference type="Proteomes" id="UP001152523"/>
    </source>
</evidence>
<feature type="domain" description="GAG-pre-integrase" evidence="1">
    <location>
        <begin position="7"/>
        <end position="64"/>
    </location>
</feature>
<gene>
    <name evidence="2" type="ORF">CEPIT_LOCUS19950</name>
</gene>
<comment type="caution">
    <text evidence="2">The sequence shown here is derived from an EMBL/GenBank/DDBJ whole genome shotgun (WGS) entry which is preliminary data.</text>
</comment>
<protein>
    <recommendedName>
        <fullName evidence="1">GAG-pre-integrase domain-containing protein</fullName>
    </recommendedName>
</protein>